<proteinExistence type="predicted"/>
<name>A0AC62A0C0_BACIU</name>
<dbReference type="EMBL" id="CP121756">
    <property type="protein sequence ID" value="XRL90006.1"/>
    <property type="molecule type" value="Genomic_DNA"/>
</dbReference>
<sequence>MLIDRMFEKRSGSTDIDGFNDLFVNLFGSRKTASGETVNERNSLVQPDVFACVNVLSDDIAKLPIHTFQKTENGIKRNPDHPTASAYAVYARPNPYMTAFIWKKLMMTHVLTWGDGYSYIQFGEHGYPEALYPLRPETTNAYISPITGMLWYQTVVNGKAMELYDHEVLHFKGLSTDGIHGKSPIGVVREHIGAQSAATKYNAKLYKNEATPRGILKVPAFLDEKPKENVRKEWKRVNQGENIAIIDNGLEYQSISMPLQEAQFVESMKFNKAQISMIYKVPLHKLNELDKATFSNIEHQSIEYVRNTLQPWIVNFEQELNVKLFMDHSKRSGHYVKFNVDSELRGDSQSQAEYFKTMHETGVLNKNEIRELIERNPIQHGDKYLASLNYVFLDFMEEYQRLKAGGAVKGGDNKNEG</sequence>
<organism evidence="1 2">
    <name type="scientific">Bacillus subtilis</name>
    <dbReference type="NCBI Taxonomy" id="1423"/>
    <lineage>
        <taxon>Bacteria</taxon>
        <taxon>Bacillati</taxon>
        <taxon>Bacillota</taxon>
        <taxon>Bacilli</taxon>
        <taxon>Bacillales</taxon>
        <taxon>Bacillaceae</taxon>
        <taxon>Bacillus</taxon>
    </lineage>
</organism>
<evidence type="ECO:0000313" key="1">
    <source>
        <dbReference type="EMBL" id="XRL90006.1"/>
    </source>
</evidence>
<gene>
    <name evidence="1" type="ORF">P5658_26650</name>
</gene>
<evidence type="ECO:0000313" key="2">
    <source>
        <dbReference type="Proteomes" id="UP001217185"/>
    </source>
</evidence>
<accession>A0AC62A0C0</accession>
<dbReference type="Proteomes" id="UP001217185">
    <property type="component" value="Chromosome"/>
</dbReference>
<protein>
    <submittedName>
        <fullName evidence="1">Phage portal protein</fullName>
    </submittedName>
</protein>
<reference evidence="1" key="1">
    <citation type="submission" date="2025-02" db="EMBL/GenBank/DDBJ databases">
        <title>Complete genome sequences of 52 Bacillus and Priestia strains isolated from West-African fermentations and 26 reference strains from the DSMZ collection.</title>
        <authorList>
            <person name="Wiedenbein E.S."/>
            <person name="Canoy T.S."/>
            <person name="Hui Y."/>
            <person name="Parkouda C."/>
            <person name="Dawende C."/>
            <person name="Ametefe E."/>
            <person name="Jespersen L."/>
            <person name="Nielsen D.S."/>
        </authorList>
    </citation>
    <scope>NUCLEOTIDE SEQUENCE</scope>
    <source>
        <strain evidence="1">PRO122</strain>
    </source>
</reference>